<sequence>MIFDQLPLFSIEISYQIYGANSFHMINILNNFDECSGMLPGYYCNYAEALFHCGQKYFFVSFHFMALQIVLIHLEEYTRRFLQEIEKDIKGSRRRSWLWLW</sequence>
<name>A0A914RAA1_PAREQ</name>
<protein>
    <submittedName>
        <fullName evidence="2">Uncharacterized protein</fullName>
    </submittedName>
</protein>
<accession>A0A914RAA1</accession>
<evidence type="ECO:0000313" key="2">
    <source>
        <dbReference type="WBParaSite" id="PEQ_0000320601-mRNA-1"/>
    </source>
</evidence>
<organism evidence="1 2">
    <name type="scientific">Parascaris equorum</name>
    <name type="common">Equine roundworm</name>
    <dbReference type="NCBI Taxonomy" id="6256"/>
    <lineage>
        <taxon>Eukaryota</taxon>
        <taxon>Metazoa</taxon>
        <taxon>Ecdysozoa</taxon>
        <taxon>Nematoda</taxon>
        <taxon>Chromadorea</taxon>
        <taxon>Rhabditida</taxon>
        <taxon>Spirurina</taxon>
        <taxon>Ascaridomorpha</taxon>
        <taxon>Ascaridoidea</taxon>
        <taxon>Ascarididae</taxon>
        <taxon>Parascaris</taxon>
    </lineage>
</organism>
<keyword evidence="1" id="KW-1185">Reference proteome</keyword>
<evidence type="ECO:0000313" key="1">
    <source>
        <dbReference type="Proteomes" id="UP000887564"/>
    </source>
</evidence>
<dbReference type="Proteomes" id="UP000887564">
    <property type="component" value="Unplaced"/>
</dbReference>
<proteinExistence type="predicted"/>
<reference evidence="2" key="1">
    <citation type="submission" date="2022-11" db="UniProtKB">
        <authorList>
            <consortium name="WormBaseParasite"/>
        </authorList>
    </citation>
    <scope>IDENTIFICATION</scope>
</reference>
<dbReference type="AlphaFoldDB" id="A0A914RAA1"/>
<dbReference type="WBParaSite" id="PEQ_0000320601-mRNA-1">
    <property type="protein sequence ID" value="PEQ_0000320601-mRNA-1"/>
    <property type="gene ID" value="PEQ_0000320601"/>
</dbReference>